<proteinExistence type="predicted"/>
<dbReference type="InterPro" id="IPR044759">
    <property type="entry name" value="bZIP_RF2"/>
</dbReference>
<dbReference type="EMBL" id="JAIWQS010000008">
    <property type="protein sequence ID" value="KAJ8900078.1"/>
    <property type="molecule type" value="Genomic_DNA"/>
</dbReference>
<dbReference type="PANTHER" id="PTHR46835:SF4">
    <property type="entry name" value="B-ZIP PROTEIN"/>
    <property type="match status" value="1"/>
</dbReference>
<organism evidence="2 3">
    <name type="scientific">Erythroxylum novogranatense</name>
    <dbReference type="NCBI Taxonomy" id="1862640"/>
    <lineage>
        <taxon>Eukaryota</taxon>
        <taxon>Viridiplantae</taxon>
        <taxon>Streptophyta</taxon>
        <taxon>Embryophyta</taxon>
        <taxon>Tracheophyta</taxon>
        <taxon>Spermatophyta</taxon>
        <taxon>Magnoliopsida</taxon>
        <taxon>eudicotyledons</taxon>
        <taxon>Gunneridae</taxon>
        <taxon>Pentapetalae</taxon>
        <taxon>rosids</taxon>
        <taxon>fabids</taxon>
        <taxon>Malpighiales</taxon>
        <taxon>Erythroxylaceae</taxon>
        <taxon>Erythroxylum</taxon>
    </lineage>
</organism>
<accession>A0AAV8UCE8</accession>
<protein>
    <submittedName>
        <fullName evidence="2">Uncharacterized protein</fullName>
    </submittedName>
</protein>
<keyword evidence="3" id="KW-1185">Reference proteome</keyword>
<dbReference type="GO" id="GO:0005634">
    <property type="term" value="C:nucleus"/>
    <property type="evidence" value="ECO:0007669"/>
    <property type="project" value="UniProtKB-ARBA"/>
</dbReference>
<feature type="coiled-coil region" evidence="1">
    <location>
        <begin position="270"/>
        <end position="311"/>
    </location>
</feature>
<comment type="caution">
    <text evidence="2">The sequence shown here is derived from an EMBL/GenBank/DDBJ whole genome shotgun (WGS) entry which is preliminary data.</text>
</comment>
<dbReference type="AlphaFoldDB" id="A0AAV8UCE8"/>
<evidence type="ECO:0000256" key="1">
    <source>
        <dbReference type="SAM" id="Coils"/>
    </source>
</evidence>
<evidence type="ECO:0000313" key="2">
    <source>
        <dbReference type="EMBL" id="KAJ8900078.1"/>
    </source>
</evidence>
<dbReference type="InterPro" id="IPR044797">
    <property type="entry name" value="At4g06598-like"/>
</dbReference>
<dbReference type="PANTHER" id="PTHR46835">
    <property type="entry name" value="BASIC-LEUCINE ZIPPER (BZIP) TRANSCRIPTION FACTOR FAMILY PROTEIN-RELATED"/>
    <property type="match status" value="1"/>
</dbReference>
<name>A0AAV8UCE8_9ROSI</name>
<dbReference type="Proteomes" id="UP001159364">
    <property type="component" value="Linkage Group LG08"/>
</dbReference>
<keyword evidence="1" id="KW-0175">Coiled coil</keyword>
<reference evidence="2 3" key="1">
    <citation type="submission" date="2021-09" db="EMBL/GenBank/DDBJ databases">
        <title>Genomic insights and catalytic innovation underlie evolution of tropane alkaloids biosynthesis.</title>
        <authorList>
            <person name="Wang Y.-J."/>
            <person name="Tian T."/>
            <person name="Huang J.-P."/>
            <person name="Huang S.-X."/>
        </authorList>
    </citation>
    <scope>NUCLEOTIDE SEQUENCE [LARGE SCALE GENOMIC DNA]</scope>
    <source>
        <strain evidence="2">KIB-2018</strain>
        <tissue evidence="2">Leaf</tissue>
    </source>
</reference>
<sequence>MSVNMSRQSHLPPRSPFRKNLISIRTQDSHSQNTKTLSQGSILEENPAWFYNLLDDKNTNSYEIFHRRSASDSVTLLNTSAYPPSSHSNEEHTKTLSWGSILEENPAWLNDLLDDENTNSYEAFHRRSASDSVTLLNTSVYPSSSHNNEDNTVENETCYRLESTYVYGPNSPRQRSNINFSENATSSALSDFALKNHLQYIDDSLSISAIRSSGLKGDAGSSNGELSAEINTTKRYPGQRSRVRKLKYISELERTVDFLTNLESELAADIASLLQQRLALSIENSRLKQQLARLHQKKLIMESEYKCLNREAERLKAGLANQRNGKVRTNFGHPVLLETGGSKGRCQMLDMAKLNLK</sequence>
<gene>
    <name evidence="2" type="ORF">K2173_024194</name>
</gene>
<dbReference type="CDD" id="cd14703">
    <property type="entry name" value="bZIP_plant_RF2"/>
    <property type="match status" value="1"/>
</dbReference>
<evidence type="ECO:0000313" key="3">
    <source>
        <dbReference type="Proteomes" id="UP001159364"/>
    </source>
</evidence>
<dbReference type="GO" id="GO:0003700">
    <property type="term" value="F:DNA-binding transcription factor activity"/>
    <property type="evidence" value="ECO:0007669"/>
    <property type="project" value="InterPro"/>
</dbReference>